<protein>
    <submittedName>
        <fullName evidence="2">Uncharacterized protein</fullName>
    </submittedName>
</protein>
<evidence type="ECO:0000256" key="1">
    <source>
        <dbReference type="SAM" id="MobiDB-lite"/>
    </source>
</evidence>
<accession>A0A9P1GB29</accession>
<dbReference type="EMBL" id="CAMXCT030003895">
    <property type="protein sequence ID" value="CAL4794117.1"/>
    <property type="molecule type" value="Genomic_DNA"/>
</dbReference>
<feature type="compositionally biased region" description="Low complexity" evidence="1">
    <location>
        <begin position="377"/>
        <end position="391"/>
    </location>
</feature>
<gene>
    <name evidence="2" type="ORF">C1SCF055_LOCUS32409</name>
</gene>
<comment type="caution">
    <text evidence="2">The sequence shown here is derived from an EMBL/GenBank/DDBJ whole genome shotgun (WGS) entry which is preliminary data.</text>
</comment>
<dbReference type="EMBL" id="CAMXCT010003895">
    <property type="protein sequence ID" value="CAI4006805.1"/>
    <property type="molecule type" value="Genomic_DNA"/>
</dbReference>
<reference evidence="2" key="1">
    <citation type="submission" date="2022-10" db="EMBL/GenBank/DDBJ databases">
        <authorList>
            <person name="Chen Y."/>
            <person name="Dougan E. K."/>
            <person name="Chan C."/>
            <person name="Rhodes N."/>
            <person name="Thang M."/>
        </authorList>
    </citation>
    <scope>NUCLEOTIDE SEQUENCE</scope>
</reference>
<dbReference type="AlphaFoldDB" id="A0A9P1GB29"/>
<feature type="region of interest" description="Disordered" evidence="1">
    <location>
        <begin position="19"/>
        <end position="38"/>
    </location>
</feature>
<feature type="compositionally biased region" description="Basic and acidic residues" evidence="1">
    <location>
        <begin position="397"/>
        <end position="411"/>
    </location>
</feature>
<name>A0A9P1GB29_9DINO</name>
<dbReference type="EMBL" id="CAMXCT020003895">
    <property type="protein sequence ID" value="CAL1160180.1"/>
    <property type="molecule type" value="Genomic_DNA"/>
</dbReference>
<evidence type="ECO:0000313" key="3">
    <source>
        <dbReference type="EMBL" id="CAL1160180.1"/>
    </source>
</evidence>
<proteinExistence type="predicted"/>
<organism evidence="2">
    <name type="scientific">Cladocopium goreaui</name>
    <dbReference type="NCBI Taxonomy" id="2562237"/>
    <lineage>
        <taxon>Eukaryota</taxon>
        <taxon>Sar</taxon>
        <taxon>Alveolata</taxon>
        <taxon>Dinophyceae</taxon>
        <taxon>Suessiales</taxon>
        <taxon>Symbiodiniaceae</taxon>
        <taxon>Cladocopium</taxon>
    </lineage>
</organism>
<feature type="region of interest" description="Disordered" evidence="1">
    <location>
        <begin position="377"/>
        <end position="412"/>
    </location>
</feature>
<evidence type="ECO:0000313" key="4">
    <source>
        <dbReference type="Proteomes" id="UP001152797"/>
    </source>
</evidence>
<dbReference type="Proteomes" id="UP001152797">
    <property type="component" value="Unassembled WGS sequence"/>
</dbReference>
<keyword evidence="4" id="KW-1185">Reference proteome</keyword>
<feature type="compositionally biased region" description="Polar residues" evidence="1">
    <location>
        <begin position="58"/>
        <end position="73"/>
    </location>
</feature>
<reference evidence="3" key="2">
    <citation type="submission" date="2024-04" db="EMBL/GenBank/DDBJ databases">
        <authorList>
            <person name="Chen Y."/>
            <person name="Shah S."/>
            <person name="Dougan E. K."/>
            <person name="Thang M."/>
            <person name="Chan C."/>
        </authorList>
    </citation>
    <scope>NUCLEOTIDE SEQUENCE [LARGE SCALE GENOMIC DNA]</scope>
</reference>
<feature type="region of interest" description="Disordered" evidence="1">
    <location>
        <begin position="48"/>
        <end position="84"/>
    </location>
</feature>
<sequence length="493" mass="53828">MDEFLSTDLVADVDEATDLFGASDAGDPEGGSDPLKGFRLRWSKKRRVEEDDVVPSPSLVNSDALPQNQQQVSEPPLSAATEKDHTTSVTNAFLTGMEPSTIVLPWEQSWLAPIFGDPLAAPSLSMPANWNAQLLDPIADVFPGVEVHPKEPLVFAVSKCIKNRVDRSFIDERAVQTDKVIAKLKCLLEVELEFSGVGRQLMSEATEQGRYHKAAKSAEKKSLLLPILASSTAVVHDDWLSTWLKLRRRAGLKVAGVFDCAIQPAPDLNREGDSDSIYARDLAVAPVKALQRVLTLIRDGEFETDQPRADFFKGANPLAPGTPAPVFQPGTPAFLSKEMGVEHCAAAGPEYEWEHITPKKESECIEVDSAIQASEIEVLSSSDSSSSTSGCEDVDSDVEHEVEVSHDRRPPDEDEFSLDAMVKNGRTGIIHRVPDIGPDISGSIYANGELLQKKTTKCGRLTSAGFIVVQTVPDWTAKCRVCFKGCREPPKRR</sequence>
<evidence type="ECO:0000313" key="2">
    <source>
        <dbReference type="EMBL" id="CAI4006805.1"/>
    </source>
</evidence>